<reference evidence="1" key="1">
    <citation type="submission" date="2018-11" db="EMBL/GenBank/DDBJ databases">
        <authorList>
            <consortium name="Pathogen Informatics"/>
        </authorList>
    </citation>
    <scope>NUCLEOTIDE SEQUENCE</scope>
</reference>
<keyword evidence="2" id="KW-1185">Reference proteome</keyword>
<sequence>MAEISCKQGGKSSVRRVVICLGCAKALRGRYRLSPLPQASGRDEGSEFVCALGRGKRFTDNPRYTFGSAGEGFRSDVEHRFDPSNRPCWR</sequence>
<evidence type="ECO:0000313" key="2">
    <source>
        <dbReference type="Proteomes" id="UP000784294"/>
    </source>
</evidence>
<gene>
    <name evidence="1" type="ORF">PXEA_LOCUS19652</name>
</gene>
<comment type="caution">
    <text evidence="1">The sequence shown here is derived from an EMBL/GenBank/DDBJ whole genome shotgun (WGS) entry which is preliminary data.</text>
</comment>
<accession>A0A448X2I3</accession>
<name>A0A448X2I3_9PLAT</name>
<organism evidence="1 2">
    <name type="scientific">Protopolystoma xenopodis</name>
    <dbReference type="NCBI Taxonomy" id="117903"/>
    <lineage>
        <taxon>Eukaryota</taxon>
        <taxon>Metazoa</taxon>
        <taxon>Spiralia</taxon>
        <taxon>Lophotrochozoa</taxon>
        <taxon>Platyhelminthes</taxon>
        <taxon>Monogenea</taxon>
        <taxon>Polyopisthocotylea</taxon>
        <taxon>Polystomatidea</taxon>
        <taxon>Polystomatidae</taxon>
        <taxon>Protopolystoma</taxon>
    </lineage>
</organism>
<proteinExistence type="predicted"/>
<dbReference type="EMBL" id="CAAALY010078786">
    <property type="protein sequence ID" value="VEL26212.1"/>
    <property type="molecule type" value="Genomic_DNA"/>
</dbReference>
<dbReference type="Proteomes" id="UP000784294">
    <property type="component" value="Unassembled WGS sequence"/>
</dbReference>
<dbReference type="OrthoDB" id="9999986at2759"/>
<dbReference type="AlphaFoldDB" id="A0A448X2I3"/>
<protein>
    <submittedName>
        <fullName evidence="1">Uncharacterized protein</fullName>
    </submittedName>
</protein>
<evidence type="ECO:0000313" key="1">
    <source>
        <dbReference type="EMBL" id="VEL26212.1"/>
    </source>
</evidence>